<accession>A0ABP8M2G6</accession>
<dbReference type="Proteomes" id="UP001501508">
    <property type="component" value="Unassembled WGS sequence"/>
</dbReference>
<dbReference type="RefSeq" id="WP_345030183.1">
    <property type="nucleotide sequence ID" value="NZ_BAABEY010000026.1"/>
</dbReference>
<evidence type="ECO:0000313" key="2">
    <source>
        <dbReference type="Proteomes" id="UP001501508"/>
    </source>
</evidence>
<reference evidence="2" key="1">
    <citation type="journal article" date="2019" name="Int. J. Syst. Evol. Microbiol.">
        <title>The Global Catalogue of Microorganisms (GCM) 10K type strain sequencing project: providing services to taxonomists for standard genome sequencing and annotation.</title>
        <authorList>
            <consortium name="The Broad Institute Genomics Platform"/>
            <consortium name="The Broad Institute Genome Sequencing Center for Infectious Disease"/>
            <person name="Wu L."/>
            <person name="Ma J."/>
        </authorList>
    </citation>
    <scope>NUCLEOTIDE SEQUENCE [LARGE SCALE GENOMIC DNA]</scope>
    <source>
        <strain evidence="2">JCM 31920</strain>
    </source>
</reference>
<keyword evidence="2" id="KW-1185">Reference proteome</keyword>
<evidence type="ECO:0000313" key="1">
    <source>
        <dbReference type="EMBL" id="GAA4441916.1"/>
    </source>
</evidence>
<protein>
    <recommendedName>
        <fullName evidence="3">Lipocalin-like domain-containing protein</fullName>
    </recommendedName>
</protein>
<dbReference type="EMBL" id="BAABEY010000026">
    <property type="protein sequence ID" value="GAA4441916.1"/>
    <property type="molecule type" value="Genomic_DNA"/>
</dbReference>
<sequence>MNARLILVLACMWVPGACKPKEVITPSVGKIWKAALVKENGTVVFQAGNTGNARPGYEQFRLDLTRTEEVVYTDLDGRRLTGAWSFSTDNRRLILENLSPPPSASVGNVEFYLSSPPTNTTLMLKRTNESRKTGNTVNEYELVPE</sequence>
<evidence type="ECO:0008006" key="3">
    <source>
        <dbReference type="Google" id="ProtNLM"/>
    </source>
</evidence>
<name>A0ABP8M2G6_9BACT</name>
<proteinExistence type="predicted"/>
<gene>
    <name evidence="1" type="ORF">GCM10023091_27840</name>
</gene>
<organism evidence="1 2">
    <name type="scientific">Ravibacter arvi</name>
    <dbReference type="NCBI Taxonomy" id="2051041"/>
    <lineage>
        <taxon>Bacteria</taxon>
        <taxon>Pseudomonadati</taxon>
        <taxon>Bacteroidota</taxon>
        <taxon>Cytophagia</taxon>
        <taxon>Cytophagales</taxon>
        <taxon>Spirosomataceae</taxon>
        <taxon>Ravibacter</taxon>
    </lineage>
</organism>
<comment type="caution">
    <text evidence="1">The sequence shown here is derived from an EMBL/GenBank/DDBJ whole genome shotgun (WGS) entry which is preliminary data.</text>
</comment>